<evidence type="ECO:0000259" key="1">
    <source>
        <dbReference type="PROSITE" id="PS50883"/>
    </source>
</evidence>
<dbReference type="InterPro" id="IPR029151">
    <property type="entry name" value="Sensor-like_sf"/>
</dbReference>
<proteinExistence type="predicted"/>
<dbReference type="Proteomes" id="UP000092687">
    <property type="component" value="Chromosome"/>
</dbReference>
<dbReference type="EMBL" id="CP016537">
    <property type="protein sequence ID" value="ANU15345.1"/>
    <property type="molecule type" value="Genomic_DNA"/>
</dbReference>
<dbReference type="RefSeq" id="WP_065528516.1">
    <property type="nucleotide sequence ID" value="NZ_CP016537.2"/>
</dbReference>
<dbReference type="InterPro" id="IPR001633">
    <property type="entry name" value="EAL_dom"/>
</dbReference>
<dbReference type="SUPFAM" id="SSF141868">
    <property type="entry name" value="EAL domain-like"/>
    <property type="match status" value="1"/>
</dbReference>
<dbReference type="OrthoDB" id="1673646at2"/>
<dbReference type="Gene3D" id="3.30.450.20">
    <property type="entry name" value="PAS domain"/>
    <property type="match status" value="1"/>
</dbReference>
<keyword evidence="3" id="KW-1185">Reference proteome</keyword>
<feature type="domain" description="EAL" evidence="1">
    <location>
        <begin position="1"/>
        <end position="248"/>
    </location>
</feature>
<dbReference type="GO" id="GO:0071111">
    <property type="term" value="F:cyclic-guanylate-specific phosphodiesterase activity"/>
    <property type="evidence" value="ECO:0007669"/>
    <property type="project" value="InterPro"/>
</dbReference>
<dbReference type="PANTHER" id="PTHR33121:SF82">
    <property type="entry name" value="SIGNAL TRANSDUCTION PROTEIN CONTAINING A EAL DOMAIN"/>
    <property type="match status" value="1"/>
</dbReference>
<organism evidence="2 3">
    <name type="scientific">Planococcus halocryophilus</name>
    <dbReference type="NCBI Taxonomy" id="1215089"/>
    <lineage>
        <taxon>Bacteria</taxon>
        <taxon>Bacillati</taxon>
        <taxon>Bacillota</taxon>
        <taxon>Bacilli</taxon>
        <taxon>Bacillales</taxon>
        <taxon>Caryophanaceae</taxon>
        <taxon>Planococcus</taxon>
    </lineage>
</organism>
<dbReference type="STRING" id="1215089.BBI08_16445"/>
<dbReference type="InterPro" id="IPR035919">
    <property type="entry name" value="EAL_sf"/>
</dbReference>
<dbReference type="SMART" id="SM00052">
    <property type="entry name" value="EAL"/>
    <property type="match status" value="1"/>
</dbReference>
<accession>A0A1C7DV70</accession>
<dbReference type="CDD" id="cd01948">
    <property type="entry name" value="EAL"/>
    <property type="match status" value="1"/>
</dbReference>
<dbReference type="PROSITE" id="PS50883">
    <property type="entry name" value="EAL"/>
    <property type="match status" value="1"/>
</dbReference>
<gene>
    <name evidence="2" type="ORF">BBI08_16445</name>
</gene>
<dbReference type="InterPro" id="IPR018842">
    <property type="entry name" value="YkuI_C"/>
</dbReference>
<dbReference type="Pfam" id="PF00563">
    <property type="entry name" value="EAL"/>
    <property type="match status" value="1"/>
</dbReference>
<evidence type="ECO:0000313" key="3">
    <source>
        <dbReference type="Proteomes" id="UP000092687"/>
    </source>
</evidence>
<dbReference type="Pfam" id="PF10388">
    <property type="entry name" value="YkuI_C"/>
    <property type="match status" value="1"/>
</dbReference>
<reference evidence="2" key="1">
    <citation type="submission" date="2016-10" db="EMBL/GenBank/DDBJ databases">
        <authorList>
            <person name="de Groot N.N."/>
        </authorList>
    </citation>
    <scope>NUCLEOTIDE SEQUENCE</scope>
    <source>
        <strain evidence="2">DSM 24743</strain>
    </source>
</reference>
<dbReference type="SUPFAM" id="SSF103190">
    <property type="entry name" value="Sensory domain-like"/>
    <property type="match status" value="1"/>
</dbReference>
<evidence type="ECO:0000313" key="2">
    <source>
        <dbReference type="EMBL" id="ANU15345.1"/>
    </source>
</evidence>
<dbReference type="InterPro" id="IPR050706">
    <property type="entry name" value="Cyclic-di-GMP_PDE-like"/>
</dbReference>
<dbReference type="Gene3D" id="3.20.20.450">
    <property type="entry name" value="EAL domain"/>
    <property type="match status" value="1"/>
</dbReference>
<dbReference type="AlphaFoldDB" id="A0A1C7DV70"/>
<dbReference type="KEGG" id="phc:BBI08_16445"/>
<sequence>MDPLDILENLSDVKPAYQPIVSAVKHTVIGYEVLGRFYFENEWISLGDFFHDTDVPDEYKVGVDQHLLELAICQMLDSGNDRLLFINRNAKQLLINSGEDFLETLQVYEKKGFSMNRIVLEITEHDFDEDFDTLHHLLMYYKTYGIQIAVDHVGAKSSNIDRIRQLRPHILKVDTSLVRNANPEAFQDVVQTLTVLARRIGAKLSYENIEDSYQLYFAWKNGGHYYQGFYLAKPTFELPVESFDPLAVGQKITTFVQREKSMIQQRYAFTVSLEEKVKKLLSKWHGPETADRFIETIAEPFNKESFRLYICNSDGQQVSSNFQKRQDHWVFESDHIGSHWAFRPFFLENTMQMKTLHKGILSDVYSDIETTKMIRTFSFPLSDDCYLFIDISNDFILEEDYLLFQ</sequence>
<dbReference type="PANTHER" id="PTHR33121">
    <property type="entry name" value="CYCLIC DI-GMP PHOSPHODIESTERASE PDEF"/>
    <property type="match status" value="1"/>
</dbReference>
<protein>
    <submittedName>
        <fullName evidence="2">Diguanylate cyclase</fullName>
    </submittedName>
</protein>
<name>A0A1C7DV70_9BACL</name>